<proteinExistence type="predicted"/>
<dbReference type="PRINTS" id="PR00598">
    <property type="entry name" value="HTHMARR"/>
</dbReference>
<dbReference type="Gene3D" id="1.10.10.10">
    <property type="entry name" value="Winged helix-like DNA-binding domain superfamily/Winged helix DNA-binding domain"/>
    <property type="match status" value="1"/>
</dbReference>
<dbReference type="SMART" id="SM00347">
    <property type="entry name" value="HTH_MARR"/>
    <property type="match status" value="1"/>
</dbReference>
<dbReference type="InterPro" id="IPR039422">
    <property type="entry name" value="MarR/SlyA-like"/>
</dbReference>
<dbReference type="KEGG" id="aarc:G127AT_08215"/>
<evidence type="ECO:0000313" key="3">
    <source>
        <dbReference type="Proteomes" id="UP000671914"/>
    </source>
</evidence>
<evidence type="ECO:0000313" key="2">
    <source>
        <dbReference type="EMBL" id="QTX06229.1"/>
    </source>
</evidence>
<keyword evidence="3" id="KW-1185">Reference proteome</keyword>
<dbReference type="Pfam" id="PF12802">
    <property type="entry name" value="MarR_2"/>
    <property type="match status" value="1"/>
</dbReference>
<dbReference type="EMBL" id="CP071696">
    <property type="protein sequence ID" value="QTX06229.1"/>
    <property type="molecule type" value="Genomic_DNA"/>
</dbReference>
<feature type="domain" description="HTH marR-type" evidence="1">
    <location>
        <begin position="1"/>
        <end position="107"/>
    </location>
</feature>
<dbReference type="InterPro" id="IPR036390">
    <property type="entry name" value="WH_DNA-bd_sf"/>
</dbReference>
<reference evidence="2" key="1">
    <citation type="submission" date="2021-03" db="EMBL/GenBank/DDBJ databases">
        <title>Agromyces archimandritus sp. nov., isolated from the cockroach Archimandrita tessellata.</title>
        <authorList>
            <person name="Guzman J."/>
            <person name="Ortuzar M."/>
            <person name="Poehlein A."/>
            <person name="Daniel R."/>
            <person name="Trujillo M."/>
            <person name="Vilcinskas A."/>
        </authorList>
    </citation>
    <scope>NUCLEOTIDE SEQUENCE</scope>
    <source>
        <strain evidence="2">G127AT</strain>
    </source>
</reference>
<protein>
    <submittedName>
        <fullName evidence="2">Winged helix-turn-helix transcriptional regulator</fullName>
    </submittedName>
</protein>
<evidence type="ECO:0000259" key="1">
    <source>
        <dbReference type="PROSITE" id="PS50995"/>
    </source>
</evidence>
<dbReference type="Proteomes" id="UP000671914">
    <property type="component" value="Chromosome"/>
</dbReference>
<dbReference type="InterPro" id="IPR036388">
    <property type="entry name" value="WH-like_DNA-bd_sf"/>
</dbReference>
<organism evidence="2 3">
    <name type="scientific">Agromyces archimandritae</name>
    <dbReference type="NCBI Taxonomy" id="2781962"/>
    <lineage>
        <taxon>Bacteria</taxon>
        <taxon>Bacillati</taxon>
        <taxon>Actinomycetota</taxon>
        <taxon>Actinomycetes</taxon>
        <taxon>Micrococcales</taxon>
        <taxon>Microbacteriaceae</taxon>
        <taxon>Agromyces</taxon>
    </lineage>
</organism>
<dbReference type="InterPro" id="IPR000835">
    <property type="entry name" value="HTH_MarR-typ"/>
</dbReference>
<name>A0A975IQD7_9MICO</name>
<accession>A0A975IQD7</accession>
<dbReference type="AlphaFoldDB" id="A0A975IQD7"/>
<dbReference type="PROSITE" id="PS50995">
    <property type="entry name" value="HTH_MARR_2"/>
    <property type="match status" value="1"/>
</dbReference>
<sequence length="111" mass="11992">MLGAAHRMLVALARSDAPMSVGEIAAAIGVDQPRASRLVQGAVEIGHVRREADPDDARRTSIVLTDAGRAHLEEARSMRRGSIETALAGFSDEERTQFAALLRRFVDAWPA</sequence>
<gene>
    <name evidence="2" type="ORF">G127AT_08215</name>
</gene>
<dbReference type="PANTHER" id="PTHR33164:SF57">
    <property type="entry name" value="MARR-FAMILY TRANSCRIPTIONAL REGULATOR"/>
    <property type="match status" value="1"/>
</dbReference>
<dbReference type="PANTHER" id="PTHR33164">
    <property type="entry name" value="TRANSCRIPTIONAL REGULATOR, MARR FAMILY"/>
    <property type="match status" value="1"/>
</dbReference>
<dbReference type="SUPFAM" id="SSF46785">
    <property type="entry name" value="Winged helix' DNA-binding domain"/>
    <property type="match status" value="1"/>
</dbReference>
<dbReference type="GO" id="GO:0006950">
    <property type="term" value="P:response to stress"/>
    <property type="evidence" value="ECO:0007669"/>
    <property type="project" value="TreeGrafter"/>
</dbReference>
<dbReference type="GO" id="GO:0003700">
    <property type="term" value="F:DNA-binding transcription factor activity"/>
    <property type="evidence" value="ECO:0007669"/>
    <property type="project" value="InterPro"/>
</dbReference>